<evidence type="ECO:0000256" key="1">
    <source>
        <dbReference type="ARBA" id="ARBA00005046"/>
    </source>
</evidence>
<evidence type="ECO:0000256" key="6">
    <source>
        <dbReference type="HAMAP-Rule" id="MF_03051"/>
    </source>
</evidence>
<evidence type="ECO:0000256" key="4">
    <source>
        <dbReference type="ARBA" id="ARBA00022741"/>
    </source>
</evidence>
<dbReference type="GO" id="GO:0030366">
    <property type="term" value="F:molybdopterin synthase activity"/>
    <property type="evidence" value="ECO:0007669"/>
    <property type="project" value="UniProtKB-UniRule"/>
</dbReference>
<dbReference type="NCBIfam" id="TIGR01682">
    <property type="entry name" value="moaD"/>
    <property type="match status" value="1"/>
</dbReference>
<keyword evidence="2 6" id="KW-0963">Cytoplasm</keyword>
<dbReference type="SUPFAM" id="SSF54285">
    <property type="entry name" value="MoaD/ThiS"/>
    <property type="match status" value="1"/>
</dbReference>
<accession>A0A9W7TBG6</accession>
<evidence type="ECO:0000313" key="7">
    <source>
        <dbReference type="EMBL" id="KAI7793418.1"/>
    </source>
</evidence>
<dbReference type="InterPro" id="IPR016155">
    <property type="entry name" value="Mopterin_synth/thiamin_S_b"/>
</dbReference>
<comment type="pathway">
    <text evidence="1 6">Cofactor biosynthesis; molybdopterin biosynthesis.</text>
</comment>
<dbReference type="GO" id="GO:1990140">
    <property type="term" value="C:molybdopterin synthase complex"/>
    <property type="evidence" value="ECO:0007669"/>
    <property type="project" value="UniProtKB-UniRule"/>
</dbReference>
<evidence type="ECO:0000313" key="8">
    <source>
        <dbReference type="Proteomes" id="UP001059041"/>
    </source>
</evidence>
<comment type="function">
    <text evidence="6">Acts as a sulfur carrier required for molybdopterin biosynthesis. Component of the molybdopterin synthase complex that catalyzes the conversion of precursor Z into molybdopterin by mediating the incorporation of 2 sulfur atoms into precursor Z to generate a dithiolene group. In the complex, serves as sulfur donor by being thiocarboxylated (-COSH) at its C-terminus by MOCS3. After interaction with MOCS2B, the sulfur is then transferred to precursor Z to form molybdopterin.</text>
</comment>
<evidence type="ECO:0000256" key="3">
    <source>
        <dbReference type="ARBA" id="ARBA00022553"/>
    </source>
</evidence>
<protein>
    <recommendedName>
        <fullName evidence="6">Molybdopterin synthase sulfur carrier subunit</fullName>
    </recommendedName>
    <alternativeName>
        <fullName evidence="6">Molybdenum cofactor synthesis protein 2 small subunit</fullName>
    </alternativeName>
    <alternativeName>
        <fullName evidence="6">Molybdenum cofactor synthesis protein 2A</fullName>
        <shortName evidence="6">MOCS2A</shortName>
    </alternativeName>
    <alternativeName>
        <fullName evidence="6">Sulfur carrier protein MOCS2A</fullName>
    </alternativeName>
</protein>
<dbReference type="Pfam" id="PF02597">
    <property type="entry name" value="ThiS"/>
    <property type="match status" value="1"/>
</dbReference>
<dbReference type="InterPro" id="IPR044672">
    <property type="entry name" value="MOCS2A"/>
</dbReference>
<keyword evidence="4 6" id="KW-0547">Nucleotide-binding</keyword>
<dbReference type="GO" id="GO:1990133">
    <property type="term" value="C:molybdopterin adenylyltransferase complex"/>
    <property type="evidence" value="ECO:0007669"/>
    <property type="project" value="TreeGrafter"/>
</dbReference>
<dbReference type="PANTHER" id="PTHR33359:SF1">
    <property type="entry name" value="MOLYBDOPTERIN SYNTHASE SULFUR CARRIER SUBUNIT"/>
    <property type="match status" value="1"/>
</dbReference>
<evidence type="ECO:0000256" key="5">
    <source>
        <dbReference type="ARBA" id="ARBA00023150"/>
    </source>
</evidence>
<feature type="modified residue" description="1-thioglycine; alternate" evidence="6">
    <location>
        <position position="90"/>
    </location>
</feature>
<dbReference type="EMBL" id="JAFHDT010000022">
    <property type="protein sequence ID" value="KAI7793418.1"/>
    <property type="molecule type" value="Genomic_DNA"/>
</dbReference>
<name>A0A9W7TBG6_TRIRA</name>
<dbReference type="InterPro" id="IPR028887">
    <property type="entry name" value="MOCS2A_euk"/>
</dbReference>
<comment type="PTM">
    <text evidence="6">C-terminal thiocarboxylation occurs in 2 steps, it is first acyl-adenylated (-COAMP) via the hesA/moeB/thiF part of MOCS3, then thiocarboxylated (-COSH) via the rhodanese domain of MOCS3.</text>
</comment>
<dbReference type="GO" id="GO:0006777">
    <property type="term" value="P:Mo-molybdopterin cofactor biosynthetic process"/>
    <property type="evidence" value="ECO:0007669"/>
    <property type="project" value="UniProtKB-UniRule"/>
</dbReference>
<gene>
    <name evidence="6" type="primary">MOCS2</name>
    <name evidence="7" type="ORF">IRJ41_016163</name>
</gene>
<dbReference type="Proteomes" id="UP001059041">
    <property type="component" value="Linkage Group LG22"/>
</dbReference>
<comment type="caution">
    <text evidence="7">The sequence shown here is derived from an EMBL/GenBank/DDBJ whole genome shotgun (WGS) entry which is preliminary data.</text>
</comment>
<reference evidence="7" key="1">
    <citation type="submission" date="2021-02" db="EMBL/GenBank/DDBJ databases">
        <title>Comparative genomics reveals that relaxation of natural selection precedes convergent phenotypic evolution of cavefish.</title>
        <authorList>
            <person name="Peng Z."/>
        </authorList>
    </citation>
    <scope>NUCLEOTIDE SEQUENCE</scope>
    <source>
        <tissue evidence="7">Muscle</tissue>
    </source>
</reference>
<dbReference type="Gene3D" id="3.10.20.30">
    <property type="match status" value="1"/>
</dbReference>
<dbReference type="InterPro" id="IPR012675">
    <property type="entry name" value="Beta-grasp_dom_sf"/>
</dbReference>
<dbReference type="GO" id="GO:0000166">
    <property type="term" value="F:nucleotide binding"/>
    <property type="evidence" value="ECO:0007669"/>
    <property type="project" value="UniProtKB-KW"/>
</dbReference>
<dbReference type="InterPro" id="IPR003749">
    <property type="entry name" value="ThiS/MoaD-like"/>
</dbReference>
<organism evidence="7 8">
    <name type="scientific">Triplophysa rosa</name>
    <name type="common">Cave loach</name>
    <dbReference type="NCBI Taxonomy" id="992332"/>
    <lineage>
        <taxon>Eukaryota</taxon>
        <taxon>Metazoa</taxon>
        <taxon>Chordata</taxon>
        <taxon>Craniata</taxon>
        <taxon>Vertebrata</taxon>
        <taxon>Euteleostomi</taxon>
        <taxon>Actinopterygii</taxon>
        <taxon>Neopterygii</taxon>
        <taxon>Teleostei</taxon>
        <taxon>Ostariophysi</taxon>
        <taxon>Cypriniformes</taxon>
        <taxon>Nemacheilidae</taxon>
        <taxon>Triplophysa</taxon>
    </lineage>
</organism>
<comment type="miscellaneous">
    <text evidence="6">This protein is produced by a bicistronic gene which also produces the large subunit (MOCS2B).</text>
</comment>
<dbReference type="AlphaFoldDB" id="A0A9W7TBG6"/>
<comment type="subunit">
    <text evidence="6">Heterotetramer; composed of 2 small (MOCS2A) and 2 large (MOCS2B) subunits.</text>
</comment>
<evidence type="ECO:0000256" key="2">
    <source>
        <dbReference type="ARBA" id="ARBA00022490"/>
    </source>
</evidence>
<keyword evidence="5 6" id="KW-0501">Molybdenum cofactor biosynthesis</keyword>
<keyword evidence="3 6" id="KW-0597">Phosphoprotein</keyword>
<dbReference type="HAMAP" id="MF_03051">
    <property type="entry name" value="MOCS2A"/>
    <property type="match status" value="1"/>
</dbReference>
<dbReference type="FunFam" id="3.10.20.30:FF:000010">
    <property type="entry name" value="Molybdopterin synthase sulfur carrier subunit"/>
    <property type="match status" value="1"/>
</dbReference>
<dbReference type="PANTHER" id="PTHR33359">
    <property type="entry name" value="MOLYBDOPTERIN SYNTHASE SULFUR CARRIER SUBUNIT"/>
    <property type="match status" value="1"/>
</dbReference>
<comment type="similarity">
    <text evidence="6">Belongs to the MoaD family. MOCS2A subfamily.</text>
</comment>
<dbReference type="CDD" id="cd00754">
    <property type="entry name" value="Ubl_MoaD"/>
    <property type="match status" value="1"/>
</dbReference>
<sequence>MNGFVDAQVSVLYFAKSAELTGLKSELITVSSNVTSVQLWQHLEEKHPRLAVLRDQVVLAVRQEYVPLSEQPLTLREGDEVAVIPPLSGG</sequence>
<keyword evidence="8" id="KW-1185">Reference proteome</keyword>
<proteinExistence type="inferred from homology"/>
<comment type="subcellular location">
    <subcellularLocation>
        <location evidence="6">Cytoplasm</location>
        <location evidence="6">Cytosol</location>
    </subcellularLocation>
</comment>
<feature type="modified residue" description="Glycyl adenylate; alternate" evidence="6">
    <location>
        <position position="90"/>
    </location>
</feature>